<sequence length="128" mass="14575">MRGGCGATHFMEHAISAYDPSISHGAGLGVVFPAFVRANGERGLRLNTYDRMAKEIFNKTGWQSLIQGFQDQLKKWGHPTTLNELFGRQVEDNERKIIMDIYKQCPVCGHYTDFRLPDDITADTFKFM</sequence>
<dbReference type="Gene3D" id="1.20.1090.10">
    <property type="entry name" value="Dehydroquinate synthase-like - alpha domain"/>
    <property type="match status" value="1"/>
</dbReference>
<organism evidence="2">
    <name type="scientific">Hexamita inflata</name>
    <dbReference type="NCBI Taxonomy" id="28002"/>
    <lineage>
        <taxon>Eukaryota</taxon>
        <taxon>Metamonada</taxon>
        <taxon>Diplomonadida</taxon>
        <taxon>Hexamitidae</taxon>
        <taxon>Hexamitinae</taxon>
        <taxon>Hexamita</taxon>
    </lineage>
</organism>
<evidence type="ECO:0000313" key="4">
    <source>
        <dbReference type="EMBL" id="CAL6070307.1"/>
    </source>
</evidence>
<dbReference type="AlphaFoldDB" id="A0AA86QCS0"/>
<dbReference type="EMBL" id="CATOUU010000802">
    <property type="protein sequence ID" value="CAI9949670.1"/>
    <property type="molecule type" value="Genomic_DNA"/>
</dbReference>
<comment type="caution">
    <text evidence="2">The sequence shown here is derived from an EMBL/GenBank/DDBJ whole genome shotgun (WGS) entry which is preliminary data.</text>
</comment>
<accession>A0AA86QCS0</accession>
<keyword evidence="5" id="KW-1185">Reference proteome</keyword>
<evidence type="ECO:0000313" key="1">
    <source>
        <dbReference type="EMBL" id="CAI9935620.1"/>
    </source>
</evidence>
<protein>
    <submittedName>
        <fullName evidence="2">Alcohol dehydrogenase</fullName>
    </submittedName>
    <submittedName>
        <fullName evidence="3">Alcohol_dehydrogenase</fullName>
    </submittedName>
</protein>
<evidence type="ECO:0000313" key="2">
    <source>
        <dbReference type="EMBL" id="CAI9949670.1"/>
    </source>
</evidence>
<proteinExistence type="predicted"/>
<name>A0AA86QCS0_9EUKA</name>
<dbReference type="SUPFAM" id="SSF56796">
    <property type="entry name" value="Dehydroquinate synthase-like"/>
    <property type="match status" value="1"/>
</dbReference>
<reference evidence="2" key="1">
    <citation type="submission" date="2023-06" db="EMBL/GenBank/DDBJ databases">
        <authorList>
            <person name="Kurt Z."/>
        </authorList>
    </citation>
    <scope>NUCLEOTIDE SEQUENCE</scope>
</reference>
<dbReference type="EMBL" id="CAXDID020000209">
    <property type="protein sequence ID" value="CAL6056389.1"/>
    <property type="molecule type" value="Genomic_DNA"/>
</dbReference>
<dbReference type="EMBL" id="CATOUU010000616">
    <property type="protein sequence ID" value="CAI9935620.1"/>
    <property type="molecule type" value="Genomic_DNA"/>
</dbReference>
<reference evidence="3 5" key="2">
    <citation type="submission" date="2024-07" db="EMBL/GenBank/DDBJ databases">
        <authorList>
            <person name="Akdeniz Z."/>
        </authorList>
    </citation>
    <scope>NUCLEOTIDE SEQUENCE [LARGE SCALE GENOMIC DNA]</scope>
</reference>
<dbReference type="EMBL" id="CAXDID020000282">
    <property type="protein sequence ID" value="CAL6070307.1"/>
    <property type="molecule type" value="Genomic_DNA"/>
</dbReference>
<dbReference type="Proteomes" id="UP001642409">
    <property type="component" value="Unassembled WGS sequence"/>
</dbReference>
<evidence type="ECO:0000313" key="5">
    <source>
        <dbReference type="Proteomes" id="UP001642409"/>
    </source>
</evidence>
<evidence type="ECO:0000313" key="3">
    <source>
        <dbReference type="EMBL" id="CAL6056389.1"/>
    </source>
</evidence>
<gene>
    <name evidence="1" type="ORF">HINF_LOCUS23265</name>
    <name evidence="2" type="ORF">HINF_LOCUS37315</name>
    <name evidence="3" type="ORF">HINF_LOCUS47005</name>
    <name evidence="4" type="ORF">HINF_LOCUS54395</name>
</gene>